<dbReference type="Proteomes" id="UP000256645">
    <property type="component" value="Unassembled WGS sequence"/>
</dbReference>
<dbReference type="PANTHER" id="PTHR42088">
    <property type="entry name" value="YALI0F10131P"/>
    <property type="match status" value="1"/>
</dbReference>
<feature type="compositionally biased region" description="Low complexity" evidence="1">
    <location>
        <begin position="40"/>
        <end position="54"/>
    </location>
</feature>
<keyword evidence="4" id="KW-1185">Reference proteome</keyword>
<sequence length="739" mass="79782">MEGTVRLGRRVPRPAAVPEAMGTMDVVLNIAVPNRVVERSPASTTDSSAASTTSVDCSLSKNSNSQYCQKPVSSSTFTLPIALGIIIPLVGAIILFVYLQRRHNQKQKEEDANDPTAALDFGMGNVKRDAKAKGLPPLVPITDLDYREKGGQRVRQVSLDLTNVDSPYLLPPELHNSRESLHSLARAGEKEDPYRPVSYYMADGASVRSYSKNGRDGSSIYTGSSGPSRLQDMSRAELLSNAVPMSRSPVPFAADFVPPPRQNSLPKKTESVASPVDSIGSIPPPYPVEPAAVHLPEPVARKQLPAQPPTSLRPGASPISPPSPARSPLSSPIERESAALGDDYLGAASNAFSASPAPAPASPPSKRKSPPPMINTQPTISAPAHEESRVGSHLSMDETSDYGDGFKITPPSPSQEHVRQRYSMDVPPEEFAQAGLGAPGFDPRRISLGFRPLPPNSLVESEDPEMRANRIRSFYKEYFDDSKPAPKGQYYEDYDQNYLGDAAYFDADNKNFVMPYAEPVTRRAMTPPPRGPRFQGPPRPRNGSMGAQFPPGPYPPGPYPQGGPKAYSTASGARGQPRRPMPPPAALNTLPTPGKLGDDSFAIMGAMEFAPPTSYRERVQGRSDSPVGERRPYSPMVPSHTPLASAFDELAAMPSPHLLRKSGTFTGLDFAPPRKFRDPDTMSDSGSIRSNRSGISTTQLHAIRSGAHRVSRLPQDMVSTKDDMAAQLKPQWGMRPGLS</sequence>
<gene>
    <name evidence="3" type="ORF">BP6252_03264</name>
</gene>
<feature type="region of interest" description="Disordered" evidence="1">
    <location>
        <begin position="521"/>
        <end position="599"/>
    </location>
</feature>
<keyword evidence="2" id="KW-0472">Membrane</keyword>
<evidence type="ECO:0000256" key="1">
    <source>
        <dbReference type="SAM" id="MobiDB-lite"/>
    </source>
</evidence>
<feature type="region of interest" description="Disordered" evidence="1">
    <location>
        <begin position="210"/>
        <end position="230"/>
    </location>
</feature>
<feature type="region of interest" description="Disordered" evidence="1">
    <location>
        <begin position="39"/>
        <end position="64"/>
    </location>
</feature>
<feature type="compositionally biased region" description="Polar residues" evidence="1">
    <location>
        <begin position="219"/>
        <end position="228"/>
    </location>
</feature>
<keyword evidence="2" id="KW-1133">Transmembrane helix</keyword>
<keyword evidence="2" id="KW-0812">Transmembrane</keyword>
<evidence type="ECO:0000313" key="4">
    <source>
        <dbReference type="Proteomes" id="UP000256645"/>
    </source>
</evidence>
<dbReference type="PANTHER" id="PTHR42088:SF1">
    <property type="entry name" value="YALI0F10131P"/>
    <property type="match status" value="1"/>
</dbReference>
<evidence type="ECO:0000256" key="2">
    <source>
        <dbReference type="SAM" id="Phobius"/>
    </source>
</evidence>
<feature type="region of interest" description="Disordered" evidence="1">
    <location>
        <begin position="670"/>
        <end position="697"/>
    </location>
</feature>
<feature type="region of interest" description="Disordered" evidence="1">
    <location>
        <begin position="612"/>
        <end position="635"/>
    </location>
</feature>
<evidence type="ECO:0000313" key="3">
    <source>
        <dbReference type="EMBL" id="RDW82152.1"/>
    </source>
</evidence>
<dbReference type="AlphaFoldDB" id="A0A3D8S781"/>
<feature type="region of interest" description="Disordered" evidence="1">
    <location>
        <begin position="253"/>
        <end position="290"/>
    </location>
</feature>
<dbReference type="OrthoDB" id="5417135at2759"/>
<feature type="region of interest" description="Disordered" evidence="1">
    <location>
        <begin position="349"/>
        <end position="403"/>
    </location>
</feature>
<dbReference type="EMBL" id="PDLM01000003">
    <property type="protein sequence ID" value="RDW82152.1"/>
    <property type="molecule type" value="Genomic_DNA"/>
</dbReference>
<name>A0A3D8S781_9HELO</name>
<organism evidence="3 4">
    <name type="scientific">Coleophoma cylindrospora</name>
    <dbReference type="NCBI Taxonomy" id="1849047"/>
    <lineage>
        <taxon>Eukaryota</taxon>
        <taxon>Fungi</taxon>
        <taxon>Dikarya</taxon>
        <taxon>Ascomycota</taxon>
        <taxon>Pezizomycotina</taxon>
        <taxon>Leotiomycetes</taxon>
        <taxon>Helotiales</taxon>
        <taxon>Dermateaceae</taxon>
        <taxon>Coleophoma</taxon>
    </lineage>
</organism>
<feature type="compositionally biased region" description="Pro residues" evidence="1">
    <location>
        <begin position="526"/>
        <end position="540"/>
    </location>
</feature>
<comment type="caution">
    <text evidence="3">The sequence shown here is derived from an EMBL/GenBank/DDBJ whole genome shotgun (WGS) entry which is preliminary data.</text>
</comment>
<proteinExistence type="predicted"/>
<feature type="compositionally biased region" description="Low complexity" evidence="1">
    <location>
        <begin position="683"/>
        <end position="696"/>
    </location>
</feature>
<feature type="transmembrane region" description="Helical" evidence="2">
    <location>
        <begin position="77"/>
        <end position="99"/>
    </location>
</feature>
<reference evidence="3 4" key="1">
    <citation type="journal article" date="2018" name="IMA Fungus">
        <title>IMA Genome-F 9: Draft genome sequence of Annulohypoxylon stygium, Aspergillus mulundensis, Berkeleyomyces basicola (syn. Thielaviopsis basicola), Ceratocystis smalleyi, two Cercospora beticola strains, Coleophoma cylindrospora, Fusarium fracticaudum, Phialophora cf. hyalina, and Morchella septimelata.</title>
        <authorList>
            <person name="Wingfield B.D."/>
            <person name="Bills G.F."/>
            <person name="Dong Y."/>
            <person name="Huang W."/>
            <person name="Nel W.J."/>
            <person name="Swalarsk-Parry B.S."/>
            <person name="Vaghefi N."/>
            <person name="Wilken P.M."/>
            <person name="An Z."/>
            <person name="de Beer Z.W."/>
            <person name="De Vos L."/>
            <person name="Chen L."/>
            <person name="Duong T.A."/>
            <person name="Gao Y."/>
            <person name="Hammerbacher A."/>
            <person name="Kikkert J.R."/>
            <person name="Li Y."/>
            <person name="Li H."/>
            <person name="Li K."/>
            <person name="Li Q."/>
            <person name="Liu X."/>
            <person name="Ma X."/>
            <person name="Naidoo K."/>
            <person name="Pethybridge S.J."/>
            <person name="Sun J."/>
            <person name="Steenkamp E.T."/>
            <person name="van der Nest M.A."/>
            <person name="van Wyk S."/>
            <person name="Wingfield M.J."/>
            <person name="Xiong C."/>
            <person name="Yue Q."/>
            <person name="Zhang X."/>
        </authorList>
    </citation>
    <scope>NUCLEOTIDE SEQUENCE [LARGE SCALE GENOMIC DNA]</scope>
    <source>
        <strain evidence="3 4">BP6252</strain>
    </source>
</reference>
<dbReference type="STRING" id="1849047.A0A3D8S781"/>
<feature type="compositionally biased region" description="Basic and acidic residues" evidence="1">
    <location>
        <begin position="615"/>
        <end position="632"/>
    </location>
</feature>
<feature type="compositionally biased region" description="Polar residues" evidence="1">
    <location>
        <begin position="55"/>
        <end position="64"/>
    </location>
</feature>
<feature type="compositionally biased region" description="Pro residues" evidence="1">
    <location>
        <begin position="550"/>
        <end position="561"/>
    </location>
</feature>
<feature type="region of interest" description="Disordered" evidence="1">
    <location>
        <begin position="304"/>
        <end position="333"/>
    </location>
</feature>
<accession>A0A3D8S781</accession>
<protein>
    <submittedName>
        <fullName evidence="3">Uncharacterized protein</fullName>
    </submittedName>
</protein>